<dbReference type="EMBL" id="LLEI02000037">
    <property type="protein sequence ID" value="OAJ93612.1"/>
    <property type="molecule type" value="Genomic_DNA"/>
</dbReference>
<dbReference type="Proteomes" id="UP000078406">
    <property type="component" value="Unassembled WGS sequence"/>
</dbReference>
<protein>
    <submittedName>
        <fullName evidence="1">Uncharacterized protein</fullName>
    </submittedName>
</protein>
<reference evidence="1 2" key="1">
    <citation type="journal article" date="2016" name="Syst. Appl. Microbiol.">
        <title>Vibrio bivalvicida sp. nov., a novel larval pathogen for bivalve molluscs reared in a hatchery.</title>
        <authorList>
            <person name="Dubert J."/>
            <person name="Romalde J.L."/>
            <person name="Prado S."/>
            <person name="Barja J.L."/>
        </authorList>
    </citation>
    <scope>NUCLEOTIDE SEQUENCE [LARGE SCALE GENOMIC DNA]</scope>
    <source>
        <strain evidence="1 2">605</strain>
    </source>
</reference>
<sequence>MSAPEWIKRIKIKWAIILSKHHQHCNRFPRQKLTNFLAFAANRQKLLIFRTVKANVWFYQIAKKSL</sequence>
<evidence type="ECO:0000313" key="2">
    <source>
        <dbReference type="Proteomes" id="UP000078406"/>
    </source>
</evidence>
<evidence type="ECO:0000313" key="1">
    <source>
        <dbReference type="EMBL" id="OAJ93612.1"/>
    </source>
</evidence>
<organism evidence="1 2">
    <name type="scientific">Vibrio bivalvicida</name>
    <dbReference type="NCBI Taxonomy" id="1276888"/>
    <lineage>
        <taxon>Bacteria</taxon>
        <taxon>Pseudomonadati</taxon>
        <taxon>Pseudomonadota</taxon>
        <taxon>Gammaproteobacteria</taxon>
        <taxon>Vibrionales</taxon>
        <taxon>Vibrionaceae</taxon>
        <taxon>Vibrio</taxon>
        <taxon>Vibrio oreintalis group</taxon>
    </lineage>
</organism>
<dbReference type="AlphaFoldDB" id="A0A177XYD6"/>
<gene>
    <name evidence="1" type="ORF">APB76_13845</name>
</gene>
<accession>A0A177XYD6</accession>
<proteinExistence type="predicted"/>
<name>A0A177XYD6_9VIBR</name>
<comment type="caution">
    <text evidence="1">The sequence shown here is derived from an EMBL/GenBank/DDBJ whole genome shotgun (WGS) entry which is preliminary data.</text>
</comment>